<comment type="caution">
    <text evidence="2">The sequence shown here is derived from an EMBL/GenBank/DDBJ whole genome shotgun (WGS) entry which is preliminary data.</text>
</comment>
<protein>
    <submittedName>
        <fullName evidence="2">Uncharacterized protein</fullName>
    </submittedName>
</protein>
<dbReference type="AlphaFoldDB" id="A0AAV7M3T9"/>
<feature type="region of interest" description="Disordered" evidence="1">
    <location>
        <begin position="1"/>
        <end position="48"/>
    </location>
</feature>
<reference evidence="2" key="1">
    <citation type="journal article" date="2022" name="bioRxiv">
        <title>Sequencing and chromosome-scale assembly of the giantPleurodeles waltlgenome.</title>
        <authorList>
            <person name="Brown T."/>
            <person name="Elewa A."/>
            <person name="Iarovenko S."/>
            <person name="Subramanian E."/>
            <person name="Araus A.J."/>
            <person name="Petzold A."/>
            <person name="Susuki M."/>
            <person name="Suzuki K.-i.T."/>
            <person name="Hayashi T."/>
            <person name="Toyoda A."/>
            <person name="Oliveira C."/>
            <person name="Osipova E."/>
            <person name="Leigh N.D."/>
            <person name="Simon A."/>
            <person name="Yun M.H."/>
        </authorList>
    </citation>
    <scope>NUCLEOTIDE SEQUENCE</scope>
    <source>
        <strain evidence="2">20211129_DDA</strain>
        <tissue evidence="2">Liver</tissue>
    </source>
</reference>
<keyword evidence="3" id="KW-1185">Reference proteome</keyword>
<dbReference type="Proteomes" id="UP001066276">
    <property type="component" value="Chromosome 10"/>
</dbReference>
<name>A0AAV7M3T9_PLEWA</name>
<feature type="region of interest" description="Disordered" evidence="1">
    <location>
        <begin position="68"/>
        <end position="112"/>
    </location>
</feature>
<accession>A0AAV7M3T9</accession>
<evidence type="ECO:0000313" key="2">
    <source>
        <dbReference type="EMBL" id="KAJ1098262.1"/>
    </source>
</evidence>
<organism evidence="2 3">
    <name type="scientific">Pleurodeles waltl</name>
    <name type="common">Iberian ribbed newt</name>
    <dbReference type="NCBI Taxonomy" id="8319"/>
    <lineage>
        <taxon>Eukaryota</taxon>
        <taxon>Metazoa</taxon>
        <taxon>Chordata</taxon>
        <taxon>Craniata</taxon>
        <taxon>Vertebrata</taxon>
        <taxon>Euteleostomi</taxon>
        <taxon>Amphibia</taxon>
        <taxon>Batrachia</taxon>
        <taxon>Caudata</taxon>
        <taxon>Salamandroidea</taxon>
        <taxon>Salamandridae</taxon>
        <taxon>Pleurodelinae</taxon>
        <taxon>Pleurodeles</taxon>
    </lineage>
</organism>
<gene>
    <name evidence="2" type="ORF">NDU88_003378</name>
</gene>
<sequence length="128" mass="13916">MTNPGPPTSPRATTRVTAERKRAEVSPAAGKTDRNFYRDPNTGRHRSPRHYINTTVLSRVSLDVTQTGEAETRQHLPLRDWKSKAQEGERACGPPVVKESSPTGRLPDPRCPSAAAADGDCVLLLGLC</sequence>
<evidence type="ECO:0000256" key="1">
    <source>
        <dbReference type="SAM" id="MobiDB-lite"/>
    </source>
</evidence>
<proteinExistence type="predicted"/>
<dbReference type="EMBL" id="JANPWB010000014">
    <property type="protein sequence ID" value="KAJ1098262.1"/>
    <property type="molecule type" value="Genomic_DNA"/>
</dbReference>
<feature type="compositionally biased region" description="Basic and acidic residues" evidence="1">
    <location>
        <begin position="70"/>
        <end position="90"/>
    </location>
</feature>
<evidence type="ECO:0000313" key="3">
    <source>
        <dbReference type="Proteomes" id="UP001066276"/>
    </source>
</evidence>